<feature type="compositionally biased region" description="Low complexity" evidence="1">
    <location>
        <begin position="198"/>
        <end position="215"/>
    </location>
</feature>
<feature type="region of interest" description="Disordered" evidence="1">
    <location>
        <begin position="151"/>
        <end position="228"/>
    </location>
</feature>
<name>Q0GC33_9ACTN</name>
<dbReference type="InterPro" id="IPR034768">
    <property type="entry name" value="4FE4S_WBL"/>
</dbReference>
<evidence type="ECO:0000259" key="2">
    <source>
        <dbReference type="PROSITE" id="PS51674"/>
    </source>
</evidence>
<feature type="compositionally biased region" description="Basic residues" evidence="1">
    <location>
        <begin position="63"/>
        <end position="80"/>
    </location>
</feature>
<feature type="domain" description="4Fe-4S Wbl-type" evidence="2">
    <location>
        <begin position="99"/>
        <end position="166"/>
    </location>
</feature>
<dbReference type="Pfam" id="PF02467">
    <property type="entry name" value="Whib"/>
    <property type="match status" value="1"/>
</dbReference>
<organism evidence="3">
    <name type="scientific">Streptomyces sp. 44414</name>
    <dbReference type="NCBI Taxonomy" id="364103"/>
    <lineage>
        <taxon>Bacteria</taxon>
        <taxon>Bacillati</taxon>
        <taxon>Actinomycetota</taxon>
        <taxon>Actinomycetes</taxon>
        <taxon>Kitasatosporales</taxon>
        <taxon>Streptomycetaceae</taxon>
        <taxon>Streptomyces</taxon>
    </lineage>
</organism>
<reference evidence="3" key="1">
    <citation type="journal article" date="2009" name="FEMS Microbiol. Lett.">
        <title>Variation in the replication loci of Streptomyces linear plasmids.</title>
        <authorList>
            <person name="Zhang R."/>
            <person name="Xia H."/>
            <person name="Guo P."/>
            <person name="Qin Z."/>
        </authorList>
    </citation>
    <scope>NUCLEOTIDE SEQUENCE</scope>
    <source>
        <strain evidence="3">44414</strain>
        <plasmid evidence="3">pRL4</plasmid>
    </source>
</reference>
<proteinExistence type="predicted"/>
<evidence type="ECO:0000256" key="1">
    <source>
        <dbReference type="SAM" id="MobiDB-lite"/>
    </source>
</evidence>
<feature type="region of interest" description="Disordered" evidence="1">
    <location>
        <begin position="1"/>
        <end position="80"/>
    </location>
</feature>
<keyword evidence="3" id="KW-0614">Plasmid</keyword>
<geneLocation type="plasmid" evidence="3">
    <name>pRL4</name>
</geneLocation>
<dbReference type="AlphaFoldDB" id="Q0GC33"/>
<dbReference type="PROSITE" id="PS51674">
    <property type="entry name" value="4FE4S_WBL"/>
    <property type="match status" value="1"/>
</dbReference>
<dbReference type="EMBL" id="DQ873297">
    <property type="protein sequence ID" value="ABI32395.1"/>
    <property type="molecule type" value="Genomic_DNA"/>
</dbReference>
<accession>Q0GC33</accession>
<feature type="compositionally biased region" description="Low complexity" evidence="1">
    <location>
        <begin position="181"/>
        <end position="191"/>
    </location>
</feature>
<sequence length="246" mass="26093">MARGKARATPGAGPPGGRERASPPTRASQEMRTREHHDGSPPAGTRPPPRIAEDGIAPTSPRPSRRLPRRRRIPGRPRRGLIAHQLRAPQLRQAMNRSVCHAVQPDVDSFFQEDGEPDADWKQRRTRTVRDHCTVCPVRAACAELALRDGDTAGVRGGLDPQKLDRRLAPRAAGLSVPARPTNRPANSSAPASPPAPSSCGSPASTSAPGSPRSAGRTSRRCARPPAGADELVAAHRLTAGWTAAA</sequence>
<evidence type="ECO:0000313" key="3">
    <source>
        <dbReference type="EMBL" id="ABI32395.1"/>
    </source>
</evidence>
<feature type="compositionally biased region" description="Basic and acidic residues" evidence="1">
    <location>
        <begin position="29"/>
        <end position="39"/>
    </location>
</feature>
<protein>
    <recommendedName>
        <fullName evidence="2">4Fe-4S Wbl-type domain-containing protein</fullName>
    </recommendedName>
</protein>